<name>A0A7V6U0C0_9HYPH</name>
<evidence type="ECO:0000313" key="1">
    <source>
        <dbReference type="EMBL" id="HHV68617.1"/>
    </source>
</evidence>
<protein>
    <submittedName>
        <fullName evidence="1">Uncharacterized protein</fullName>
    </submittedName>
</protein>
<comment type="caution">
    <text evidence="1">The sequence shown here is derived from an EMBL/GenBank/DDBJ whole genome shotgun (WGS) entry which is preliminary data.</text>
</comment>
<dbReference type="AlphaFoldDB" id="A0A7V6U0C0"/>
<dbReference type="Proteomes" id="UP000551563">
    <property type="component" value="Unassembled WGS sequence"/>
</dbReference>
<proteinExistence type="predicted"/>
<evidence type="ECO:0000313" key="2">
    <source>
        <dbReference type="Proteomes" id="UP000551563"/>
    </source>
</evidence>
<gene>
    <name evidence="1" type="ORF">GXX48_13375</name>
</gene>
<dbReference type="EMBL" id="DUMN01000375">
    <property type="protein sequence ID" value="HHV68617.1"/>
    <property type="molecule type" value="Genomic_DNA"/>
</dbReference>
<sequence>MADSENSRTLPSRTHRNILAAVEEFLSHKSNPTSPAPDGDPAVLKWEIWQKAYTEFCQLCRLQQHIERKLLREVGEPYIELEVPGMGTCSVMSYRDIEKALPGPSLAEAREEANKRLKEHYAIREFADEMNGYTRALEAESEASEREGSAAQALWDTSARSVYGAIAKLHALITLGVLQPDCDEFPWPPFRSVAADLLTILKDANLSPPCEG</sequence>
<reference evidence="1 2" key="1">
    <citation type="journal article" date="2020" name="Biotechnol. Biofuels">
        <title>New insights from the biogas microbiome by comprehensive genome-resolved metagenomics of nearly 1600 species originating from multiple anaerobic digesters.</title>
        <authorList>
            <person name="Campanaro S."/>
            <person name="Treu L."/>
            <person name="Rodriguez-R L.M."/>
            <person name="Kovalovszki A."/>
            <person name="Ziels R.M."/>
            <person name="Maus I."/>
            <person name="Zhu X."/>
            <person name="Kougias P.G."/>
            <person name="Basile A."/>
            <person name="Luo G."/>
            <person name="Schluter A."/>
            <person name="Konstantinidis K.T."/>
            <person name="Angelidaki I."/>
        </authorList>
    </citation>
    <scope>NUCLEOTIDE SEQUENCE [LARGE SCALE GENOMIC DNA]</scope>
    <source>
        <strain evidence="1">AS04akNAM_66</strain>
    </source>
</reference>
<accession>A0A7V6U0C0</accession>
<organism evidence="1 2">
    <name type="scientific">Brucella intermedia</name>
    <dbReference type="NCBI Taxonomy" id="94625"/>
    <lineage>
        <taxon>Bacteria</taxon>
        <taxon>Pseudomonadati</taxon>
        <taxon>Pseudomonadota</taxon>
        <taxon>Alphaproteobacteria</taxon>
        <taxon>Hyphomicrobiales</taxon>
        <taxon>Brucellaceae</taxon>
        <taxon>Brucella/Ochrobactrum group</taxon>
        <taxon>Brucella</taxon>
    </lineage>
</organism>